<reference evidence="2" key="1">
    <citation type="submission" date="2021-04" db="EMBL/GenBank/DDBJ databases">
        <title>Genome based classification of Actinospica acidithermotolerans sp. nov., an actinobacterium isolated from an Indonesian hot spring.</title>
        <authorList>
            <person name="Kusuma A.B."/>
            <person name="Putra K.E."/>
            <person name="Nafisah S."/>
            <person name="Loh J."/>
            <person name="Nouioui I."/>
            <person name="Goodfellow M."/>
        </authorList>
    </citation>
    <scope>NUCLEOTIDE SEQUENCE</scope>
    <source>
        <strain evidence="2">CSCA 57</strain>
    </source>
</reference>
<sequence length="167" mass="17380">MAATATDHLRAWVMAVLVAGAAFGAMLFVGPGTTAESPAPPRNPAAAYLAIAQAGNKRLDKDFDRLRGPDRTDLPAARSDLRDIAATEHLFDERLSALTLPPGPEVSAGTVISANEARAALTGQAADSTTPAQLAAYQLRLAAANAPVEHAVRDIRVQLHLPAPDTS</sequence>
<accession>A0A941EU27</accession>
<dbReference type="Proteomes" id="UP000675781">
    <property type="component" value="Unassembled WGS sequence"/>
</dbReference>
<evidence type="ECO:0000313" key="3">
    <source>
        <dbReference type="Proteomes" id="UP000675781"/>
    </source>
</evidence>
<name>A0A941EU27_9ACTN</name>
<keyword evidence="1" id="KW-0472">Membrane</keyword>
<keyword evidence="1" id="KW-1133">Transmembrane helix</keyword>
<feature type="transmembrane region" description="Helical" evidence="1">
    <location>
        <begin position="12"/>
        <end position="30"/>
    </location>
</feature>
<gene>
    <name evidence="2" type="ORF">KDL01_11440</name>
</gene>
<keyword evidence="3" id="KW-1185">Reference proteome</keyword>
<proteinExistence type="predicted"/>
<dbReference type="EMBL" id="JAGSOG010000042">
    <property type="protein sequence ID" value="MBR7833884.1"/>
    <property type="molecule type" value="Genomic_DNA"/>
</dbReference>
<comment type="caution">
    <text evidence="2">The sequence shown here is derived from an EMBL/GenBank/DDBJ whole genome shotgun (WGS) entry which is preliminary data.</text>
</comment>
<evidence type="ECO:0000313" key="2">
    <source>
        <dbReference type="EMBL" id="MBR7833884.1"/>
    </source>
</evidence>
<protein>
    <submittedName>
        <fullName evidence="2">Uncharacterized protein</fullName>
    </submittedName>
</protein>
<keyword evidence="1" id="KW-0812">Transmembrane</keyword>
<dbReference type="RefSeq" id="WP_212528404.1">
    <property type="nucleotide sequence ID" value="NZ_JAGSOG010000042.1"/>
</dbReference>
<organism evidence="2 3">
    <name type="scientific">Actinospica durhamensis</name>
    <dbReference type="NCBI Taxonomy" id="1508375"/>
    <lineage>
        <taxon>Bacteria</taxon>
        <taxon>Bacillati</taxon>
        <taxon>Actinomycetota</taxon>
        <taxon>Actinomycetes</taxon>
        <taxon>Catenulisporales</taxon>
        <taxon>Actinospicaceae</taxon>
        <taxon>Actinospica</taxon>
    </lineage>
</organism>
<evidence type="ECO:0000256" key="1">
    <source>
        <dbReference type="SAM" id="Phobius"/>
    </source>
</evidence>
<dbReference type="AlphaFoldDB" id="A0A941EU27"/>